<dbReference type="AlphaFoldDB" id="A0A8J3NH05"/>
<dbReference type="RefSeq" id="WP_203744917.1">
    <property type="nucleotide sequence ID" value="NZ_BONF01000011.1"/>
</dbReference>
<sequence>MSKTWWRLAEVSPLAEHAMHTPTTNTPMPLIGSTTAAPGLIWEQTNTGDETLRSNGSPAWYDETGQPHRAYAYTWTHPATGRHGNHRHAHPDGDLVLLEGHREGAVRPVIDTIRLGVDSGHHWLWIDPIGWPFPVGTAEHRGEIVPADATWITAEVDAEALEGLSYPAVIADGYQIADGVLPRFTRATVA</sequence>
<gene>
    <name evidence="1" type="ORF">Cba03nite_22390</name>
</gene>
<evidence type="ECO:0000313" key="2">
    <source>
        <dbReference type="Proteomes" id="UP000601223"/>
    </source>
</evidence>
<evidence type="ECO:0000313" key="1">
    <source>
        <dbReference type="EMBL" id="GIF80890.1"/>
    </source>
</evidence>
<proteinExistence type="predicted"/>
<name>A0A8J3NH05_9ACTN</name>
<dbReference type="EMBL" id="BONF01000011">
    <property type="protein sequence ID" value="GIF80890.1"/>
    <property type="molecule type" value="Genomic_DNA"/>
</dbReference>
<accession>A0A8J3NH05</accession>
<comment type="caution">
    <text evidence="1">The sequence shown here is derived from an EMBL/GenBank/DDBJ whole genome shotgun (WGS) entry which is preliminary data.</text>
</comment>
<keyword evidence="2" id="KW-1185">Reference proteome</keyword>
<protein>
    <submittedName>
        <fullName evidence="1">Uncharacterized protein</fullName>
    </submittedName>
</protein>
<organism evidence="1 2">
    <name type="scientific">Catellatospora bangladeshensis</name>
    <dbReference type="NCBI Taxonomy" id="310355"/>
    <lineage>
        <taxon>Bacteria</taxon>
        <taxon>Bacillati</taxon>
        <taxon>Actinomycetota</taxon>
        <taxon>Actinomycetes</taxon>
        <taxon>Micromonosporales</taxon>
        <taxon>Micromonosporaceae</taxon>
        <taxon>Catellatospora</taxon>
    </lineage>
</organism>
<dbReference type="Proteomes" id="UP000601223">
    <property type="component" value="Unassembled WGS sequence"/>
</dbReference>
<reference evidence="1 2" key="1">
    <citation type="submission" date="2021-01" db="EMBL/GenBank/DDBJ databases">
        <title>Whole genome shotgun sequence of Catellatospora bangladeshensis NBRC 107357.</title>
        <authorList>
            <person name="Komaki H."/>
            <person name="Tamura T."/>
        </authorList>
    </citation>
    <scope>NUCLEOTIDE SEQUENCE [LARGE SCALE GENOMIC DNA]</scope>
    <source>
        <strain evidence="1 2">NBRC 107357</strain>
    </source>
</reference>